<sequence>MIQGCSSEAIQLDLKNSQSKGGRPVNSYAQSFTFVLPRTVKQPTTEQWKLIFKDVAIALAQKLGIPTDSLKGKTFANIHDQNNPHLNLVVSRVINGKFQRLLDQKATINVLKKSFTAATLKYCELNVGTYIPEQTNLGKRQTNWQRQQDESQKQLKAATDAAKKLEEEIERAKLLGKYTAMLNNQIQKWMLAVQENDAEQETRQANRIDRSITSLNELNVDPGTAELIEALVSSVEKKAGRPITVKRKSKPWPNP</sequence>
<accession>A0ABM5VS80</accession>
<keyword evidence="1" id="KW-0175">Coiled coil</keyword>
<evidence type="ECO:0000313" key="2">
    <source>
        <dbReference type="EMBL" id="ALN17282.1"/>
    </source>
</evidence>
<dbReference type="Proteomes" id="UP000028530">
    <property type="component" value="Chromosome"/>
</dbReference>
<proteinExistence type="predicted"/>
<reference evidence="2 3" key="1">
    <citation type="submission" date="2015-11" db="EMBL/GenBank/DDBJ databases">
        <authorList>
            <person name="Chong T.M."/>
            <person name="Chan K.G."/>
            <person name="Dessaux Y."/>
        </authorList>
    </citation>
    <scope>NUCLEOTIDE SEQUENCE [LARGE SCALE GENOMIC DNA]</scope>
    <source>
        <strain evidence="2 3">S5.2</strain>
    </source>
</reference>
<protein>
    <submittedName>
        <fullName evidence="2">Uncharacterized protein</fullName>
    </submittedName>
</protein>
<gene>
    <name evidence="2" type="ORF">DW68_001220</name>
</gene>
<organism evidence="2 3">
    <name type="scientific">Ectopseudomonas mendocina S5.2</name>
    <dbReference type="NCBI Taxonomy" id="1225174"/>
    <lineage>
        <taxon>Bacteria</taxon>
        <taxon>Pseudomonadati</taxon>
        <taxon>Pseudomonadota</taxon>
        <taxon>Gammaproteobacteria</taxon>
        <taxon>Pseudomonadales</taxon>
        <taxon>Pseudomonadaceae</taxon>
        <taxon>Ectopseudomonas</taxon>
    </lineage>
</organism>
<evidence type="ECO:0000313" key="3">
    <source>
        <dbReference type="Proteomes" id="UP000028530"/>
    </source>
</evidence>
<feature type="coiled-coil region" evidence="1">
    <location>
        <begin position="148"/>
        <end position="175"/>
    </location>
</feature>
<evidence type="ECO:0000256" key="1">
    <source>
        <dbReference type="SAM" id="Coils"/>
    </source>
</evidence>
<name>A0ABM5VS80_ECTME</name>
<keyword evidence="3" id="KW-1185">Reference proteome</keyword>
<dbReference type="EMBL" id="CP013124">
    <property type="protein sequence ID" value="ALN17282.1"/>
    <property type="molecule type" value="Genomic_DNA"/>
</dbReference>